<accession>A0A2M7RJD4</accession>
<dbReference type="Proteomes" id="UP000230779">
    <property type="component" value="Unassembled WGS sequence"/>
</dbReference>
<protein>
    <recommendedName>
        <fullName evidence="4">Transmembrane protein</fullName>
    </recommendedName>
</protein>
<comment type="caution">
    <text evidence="2">The sequence shown here is derived from an EMBL/GenBank/DDBJ whole genome shotgun (WGS) entry which is preliminary data.</text>
</comment>
<evidence type="ECO:0000313" key="3">
    <source>
        <dbReference type="Proteomes" id="UP000230779"/>
    </source>
</evidence>
<dbReference type="AlphaFoldDB" id="A0A2M7RJD4"/>
<evidence type="ECO:0000313" key="2">
    <source>
        <dbReference type="EMBL" id="PIY96873.1"/>
    </source>
</evidence>
<name>A0A2M7RJD4_9BACT</name>
<gene>
    <name evidence="2" type="ORF">COY66_02430</name>
</gene>
<evidence type="ECO:0008006" key="4">
    <source>
        <dbReference type="Google" id="ProtNLM"/>
    </source>
</evidence>
<dbReference type="EMBL" id="PFMD01000025">
    <property type="protein sequence ID" value="PIY96873.1"/>
    <property type="molecule type" value="Genomic_DNA"/>
</dbReference>
<evidence type="ECO:0000256" key="1">
    <source>
        <dbReference type="SAM" id="Phobius"/>
    </source>
</evidence>
<feature type="transmembrane region" description="Helical" evidence="1">
    <location>
        <begin position="20"/>
        <end position="44"/>
    </location>
</feature>
<organism evidence="2 3">
    <name type="scientific">Candidatus Kerfeldbacteria bacterium CG_4_10_14_0_8_um_filter_42_10</name>
    <dbReference type="NCBI Taxonomy" id="2014248"/>
    <lineage>
        <taxon>Bacteria</taxon>
        <taxon>Candidatus Kerfeldiibacteriota</taxon>
    </lineage>
</organism>
<keyword evidence="1" id="KW-0472">Membrane</keyword>
<keyword evidence="1" id="KW-0812">Transmembrane</keyword>
<proteinExistence type="predicted"/>
<sequence length="59" mass="6743">MTAKKMKNKIGKENEVTLSLFPLPPFCPVVLLAPFTLLIMTFACNDKKKLIYWSQLKTV</sequence>
<keyword evidence="1" id="KW-1133">Transmembrane helix</keyword>
<reference evidence="2 3" key="1">
    <citation type="submission" date="2017-09" db="EMBL/GenBank/DDBJ databases">
        <title>Depth-based differentiation of microbial function through sediment-hosted aquifers and enrichment of novel symbionts in the deep terrestrial subsurface.</title>
        <authorList>
            <person name="Probst A.J."/>
            <person name="Ladd B."/>
            <person name="Jarett J.K."/>
            <person name="Geller-Mcgrath D.E."/>
            <person name="Sieber C.M."/>
            <person name="Emerson J.B."/>
            <person name="Anantharaman K."/>
            <person name="Thomas B.C."/>
            <person name="Malmstrom R."/>
            <person name="Stieglmeier M."/>
            <person name="Klingl A."/>
            <person name="Woyke T."/>
            <person name="Ryan C.M."/>
            <person name="Banfield J.F."/>
        </authorList>
    </citation>
    <scope>NUCLEOTIDE SEQUENCE [LARGE SCALE GENOMIC DNA]</scope>
    <source>
        <strain evidence="2">CG_4_10_14_0_8_um_filter_42_10</strain>
    </source>
</reference>